<dbReference type="KEGG" id="fgi:OP10G_0731"/>
<evidence type="ECO:0000256" key="1">
    <source>
        <dbReference type="SAM" id="MobiDB-lite"/>
    </source>
</evidence>
<keyword evidence="4" id="KW-1185">Reference proteome</keyword>
<gene>
    <name evidence="3" type="ORF">OP10G_0731</name>
</gene>
<evidence type="ECO:0008006" key="5">
    <source>
        <dbReference type="Google" id="ProtNLM"/>
    </source>
</evidence>
<dbReference type="STRING" id="661478.OP10G_0731"/>
<protein>
    <recommendedName>
        <fullName evidence="5">Lipoprotein</fullName>
    </recommendedName>
</protein>
<dbReference type="Proteomes" id="UP000027982">
    <property type="component" value="Chromosome"/>
</dbReference>
<proteinExistence type="predicted"/>
<dbReference type="EMBL" id="CP007139">
    <property type="protein sequence ID" value="AIE84099.1"/>
    <property type="molecule type" value="Genomic_DNA"/>
</dbReference>
<evidence type="ECO:0000256" key="2">
    <source>
        <dbReference type="SAM" id="SignalP"/>
    </source>
</evidence>
<accession>A0A068NR93</accession>
<dbReference type="HOGENOM" id="CLU_2219199_0_0_0"/>
<evidence type="ECO:0000313" key="4">
    <source>
        <dbReference type="Proteomes" id="UP000027982"/>
    </source>
</evidence>
<feature type="region of interest" description="Disordered" evidence="1">
    <location>
        <begin position="82"/>
        <end position="106"/>
    </location>
</feature>
<sequence length="106" mass="10652">MPAVFVAAVAASLVAGCSSAGPTEIRRCVDASGNVLPDQYCDQPGMYRSSGIHYYGTPHWGYGGSMQGNVLRGFAASPSSDAEVVTPSGRTISRGGFGGSGSGGFG</sequence>
<feature type="chain" id="PRO_5001653858" description="Lipoprotein" evidence="2">
    <location>
        <begin position="21"/>
        <end position="106"/>
    </location>
</feature>
<feature type="signal peptide" evidence="2">
    <location>
        <begin position="1"/>
        <end position="20"/>
    </location>
</feature>
<dbReference type="AlphaFoldDB" id="A0A068NR93"/>
<reference evidence="3 4" key="1">
    <citation type="journal article" date="2014" name="PLoS ONE">
        <title>The first complete genome sequence of the class fimbriimonadia in the phylum armatimonadetes.</title>
        <authorList>
            <person name="Hu Z.Y."/>
            <person name="Wang Y.Z."/>
            <person name="Im W.T."/>
            <person name="Wang S.Y."/>
            <person name="Zhao G.P."/>
            <person name="Zheng H.J."/>
            <person name="Quan Z.X."/>
        </authorList>
    </citation>
    <scope>NUCLEOTIDE SEQUENCE [LARGE SCALE GENOMIC DNA]</scope>
    <source>
        <strain evidence="3">Gsoil 348</strain>
    </source>
</reference>
<keyword evidence="2" id="KW-0732">Signal</keyword>
<name>A0A068NR93_FIMGI</name>
<feature type="compositionally biased region" description="Gly residues" evidence="1">
    <location>
        <begin position="95"/>
        <end position="106"/>
    </location>
</feature>
<organism evidence="3 4">
    <name type="scientific">Fimbriimonas ginsengisoli Gsoil 348</name>
    <dbReference type="NCBI Taxonomy" id="661478"/>
    <lineage>
        <taxon>Bacteria</taxon>
        <taxon>Bacillati</taxon>
        <taxon>Armatimonadota</taxon>
        <taxon>Fimbriimonadia</taxon>
        <taxon>Fimbriimonadales</taxon>
        <taxon>Fimbriimonadaceae</taxon>
        <taxon>Fimbriimonas</taxon>
    </lineage>
</organism>
<evidence type="ECO:0000313" key="3">
    <source>
        <dbReference type="EMBL" id="AIE84099.1"/>
    </source>
</evidence>